<protein>
    <recommendedName>
        <fullName evidence="4">t-SNARE coiled-coil homology domain-containing protein</fullName>
    </recommendedName>
</protein>
<accession>A0A427XNU3</accession>
<dbReference type="GO" id="GO:0005484">
    <property type="term" value="F:SNAP receptor activity"/>
    <property type="evidence" value="ECO:0007669"/>
    <property type="project" value="TreeGrafter"/>
</dbReference>
<evidence type="ECO:0000313" key="6">
    <source>
        <dbReference type="Proteomes" id="UP000279236"/>
    </source>
</evidence>
<dbReference type="GO" id="GO:0031201">
    <property type="term" value="C:SNARE complex"/>
    <property type="evidence" value="ECO:0007669"/>
    <property type="project" value="TreeGrafter"/>
</dbReference>
<organism evidence="5 6">
    <name type="scientific">Apiotrichum porosum</name>
    <dbReference type="NCBI Taxonomy" id="105984"/>
    <lineage>
        <taxon>Eukaryota</taxon>
        <taxon>Fungi</taxon>
        <taxon>Dikarya</taxon>
        <taxon>Basidiomycota</taxon>
        <taxon>Agaricomycotina</taxon>
        <taxon>Tremellomycetes</taxon>
        <taxon>Trichosporonales</taxon>
        <taxon>Trichosporonaceae</taxon>
        <taxon>Apiotrichum</taxon>
    </lineage>
</organism>
<comment type="similarity">
    <text evidence="1">Belongs to the SNAP-25 family.</text>
</comment>
<dbReference type="GO" id="GO:0006887">
    <property type="term" value="P:exocytosis"/>
    <property type="evidence" value="ECO:0007669"/>
    <property type="project" value="TreeGrafter"/>
</dbReference>
<reference evidence="5 6" key="1">
    <citation type="submission" date="2018-11" db="EMBL/GenBank/DDBJ databases">
        <title>Genome sequence of Apiotrichum porosum DSM 27194.</title>
        <authorList>
            <person name="Aliyu H."/>
            <person name="Gorte O."/>
            <person name="Ochsenreither K."/>
        </authorList>
    </citation>
    <scope>NUCLEOTIDE SEQUENCE [LARGE SCALE GENOMIC DNA]</scope>
    <source>
        <strain evidence="5 6">DSM 27194</strain>
    </source>
</reference>
<dbReference type="GO" id="GO:0019905">
    <property type="term" value="F:syntaxin binding"/>
    <property type="evidence" value="ECO:0007669"/>
    <property type="project" value="TreeGrafter"/>
</dbReference>
<dbReference type="Proteomes" id="UP000279236">
    <property type="component" value="Unassembled WGS sequence"/>
</dbReference>
<keyword evidence="6" id="KW-1185">Reference proteome</keyword>
<feature type="region of interest" description="Disordered" evidence="3">
    <location>
        <begin position="1"/>
        <end position="91"/>
    </location>
</feature>
<dbReference type="CDD" id="cd15886">
    <property type="entry name" value="SNARE_SEC9N"/>
    <property type="match status" value="1"/>
</dbReference>
<dbReference type="OrthoDB" id="18679at2759"/>
<dbReference type="PANTHER" id="PTHR19305">
    <property type="entry name" value="SYNAPTOSOMAL ASSOCIATED PROTEIN"/>
    <property type="match status" value="1"/>
</dbReference>
<dbReference type="AlphaFoldDB" id="A0A427XNU3"/>
<dbReference type="CDD" id="cd15857">
    <property type="entry name" value="SNARE_SEC9C"/>
    <property type="match status" value="1"/>
</dbReference>
<dbReference type="GeneID" id="39593716"/>
<keyword evidence="2" id="KW-0175">Coiled coil</keyword>
<proteinExistence type="inferred from homology"/>
<evidence type="ECO:0000259" key="4">
    <source>
        <dbReference type="PROSITE" id="PS50192"/>
    </source>
</evidence>
<dbReference type="STRING" id="105984.A0A427XNU3"/>
<dbReference type="PANTHER" id="PTHR19305:SF9">
    <property type="entry name" value="SYNAPTOSOMAL-ASSOCIATED PROTEIN 29"/>
    <property type="match status" value="1"/>
</dbReference>
<dbReference type="GO" id="GO:0005886">
    <property type="term" value="C:plasma membrane"/>
    <property type="evidence" value="ECO:0007669"/>
    <property type="project" value="TreeGrafter"/>
</dbReference>
<dbReference type="EMBL" id="RSCE01000008">
    <property type="protein sequence ID" value="RSH80591.1"/>
    <property type="molecule type" value="Genomic_DNA"/>
</dbReference>
<evidence type="ECO:0000256" key="2">
    <source>
        <dbReference type="SAM" id="Coils"/>
    </source>
</evidence>
<evidence type="ECO:0000256" key="3">
    <source>
        <dbReference type="SAM" id="MobiDB-lite"/>
    </source>
</evidence>
<feature type="compositionally biased region" description="Polar residues" evidence="3">
    <location>
        <begin position="126"/>
        <end position="135"/>
    </location>
</feature>
<dbReference type="PROSITE" id="PS50192">
    <property type="entry name" value="T_SNARE"/>
    <property type="match status" value="1"/>
</dbReference>
<dbReference type="InterPro" id="IPR000727">
    <property type="entry name" value="T_SNARE_dom"/>
</dbReference>
<sequence>MGFFKRKDTGPLIPPIPPTAGQQARAADPYAARSTGGAARDPYSSGGGGDPYGAAAGGNRDPYGGAGANANPYGSAGEQQNNAARNELFGGFAAPAPAVERKWGYDGREQEEDFDEDEEVEGIKQSMRQTKQDSLASTRNALRLAREAEDNARGTVARLGEQSQMLANSERHLDIAKANSQRAEDKAAELKTLNRSILRPAITWNKDAKRAAQEQKIMDRHNMEREDRQKAMQDVAETNRRLNAAAGGRTYGQDPVAGKMKARAEGRKRFQFDATASDDELENELDENLDETLDISRRLKMLATSMGEEVGKQNTRIGVITDKTDNLEVKVQLNTDRLRNIH</sequence>
<feature type="domain" description="T-SNARE coiled-coil homology" evidence="4">
    <location>
        <begin position="279"/>
        <end position="341"/>
    </location>
</feature>
<feature type="compositionally biased region" description="Low complexity" evidence="3">
    <location>
        <begin position="68"/>
        <end position="77"/>
    </location>
</feature>
<dbReference type="SUPFAM" id="SSF58038">
    <property type="entry name" value="SNARE fusion complex"/>
    <property type="match status" value="2"/>
</dbReference>
<feature type="coiled-coil region" evidence="2">
    <location>
        <begin position="166"/>
        <end position="193"/>
    </location>
</feature>
<comment type="caution">
    <text evidence="5">The sequence shown here is derived from an EMBL/GenBank/DDBJ whole genome shotgun (WGS) entry which is preliminary data.</text>
</comment>
<feature type="compositionally biased region" description="Acidic residues" evidence="3">
    <location>
        <begin position="109"/>
        <end position="120"/>
    </location>
</feature>
<gene>
    <name evidence="5" type="ORF">EHS24_009173</name>
</gene>
<evidence type="ECO:0000256" key="1">
    <source>
        <dbReference type="ARBA" id="ARBA00009480"/>
    </source>
</evidence>
<feature type="region of interest" description="Disordered" evidence="3">
    <location>
        <begin position="107"/>
        <end position="135"/>
    </location>
</feature>
<evidence type="ECO:0000313" key="5">
    <source>
        <dbReference type="EMBL" id="RSH80591.1"/>
    </source>
</evidence>
<name>A0A427XNU3_9TREE</name>
<dbReference type="Gene3D" id="1.20.5.110">
    <property type="match status" value="2"/>
</dbReference>
<dbReference type="SMART" id="SM00397">
    <property type="entry name" value="t_SNARE"/>
    <property type="match status" value="2"/>
</dbReference>
<dbReference type="RefSeq" id="XP_028475538.1">
    <property type="nucleotide sequence ID" value="XM_028624466.1"/>
</dbReference>
<dbReference type="GO" id="GO:0006906">
    <property type="term" value="P:vesicle fusion"/>
    <property type="evidence" value="ECO:0007669"/>
    <property type="project" value="TreeGrafter"/>
</dbReference>